<comment type="caution">
    <text evidence="1">The sequence shown here is derived from an EMBL/GenBank/DDBJ whole genome shotgun (WGS) entry which is preliminary data.</text>
</comment>
<dbReference type="AlphaFoldDB" id="A0A9D1DCI2"/>
<organism evidence="1 2">
    <name type="scientific">Candidatus Egerieicola pullicola</name>
    <dbReference type="NCBI Taxonomy" id="2840775"/>
    <lineage>
        <taxon>Bacteria</taxon>
        <taxon>Bacillati</taxon>
        <taxon>Bacillota</taxon>
        <taxon>Clostridia</taxon>
        <taxon>Eubacteriales</taxon>
        <taxon>Oscillospiraceae</taxon>
        <taxon>Oscillospiraceae incertae sedis</taxon>
        <taxon>Candidatus Egerieicola</taxon>
    </lineage>
</organism>
<accession>A0A9D1DCI2</accession>
<name>A0A9D1DCI2_9FIRM</name>
<dbReference type="Proteomes" id="UP000886749">
    <property type="component" value="Unassembled WGS sequence"/>
</dbReference>
<reference evidence="1" key="1">
    <citation type="submission" date="2020-10" db="EMBL/GenBank/DDBJ databases">
        <authorList>
            <person name="Gilroy R."/>
        </authorList>
    </citation>
    <scope>NUCLEOTIDE SEQUENCE</scope>
    <source>
        <strain evidence="1">CHK184-25365</strain>
    </source>
</reference>
<evidence type="ECO:0000313" key="2">
    <source>
        <dbReference type="Proteomes" id="UP000886749"/>
    </source>
</evidence>
<reference evidence="1" key="2">
    <citation type="journal article" date="2021" name="PeerJ">
        <title>Extensive microbial diversity within the chicken gut microbiome revealed by metagenomics and culture.</title>
        <authorList>
            <person name="Gilroy R."/>
            <person name="Ravi A."/>
            <person name="Getino M."/>
            <person name="Pursley I."/>
            <person name="Horton D.L."/>
            <person name="Alikhan N.F."/>
            <person name="Baker D."/>
            <person name="Gharbi K."/>
            <person name="Hall N."/>
            <person name="Watson M."/>
            <person name="Adriaenssens E.M."/>
            <person name="Foster-Nyarko E."/>
            <person name="Jarju S."/>
            <person name="Secka A."/>
            <person name="Antonio M."/>
            <person name="Oren A."/>
            <person name="Chaudhuri R.R."/>
            <person name="La Ragione R."/>
            <person name="Hildebrand F."/>
            <person name="Pallen M.J."/>
        </authorList>
    </citation>
    <scope>NUCLEOTIDE SEQUENCE</scope>
    <source>
        <strain evidence="1">CHK184-25365</strain>
    </source>
</reference>
<dbReference type="EMBL" id="DVGY01000020">
    <property type="protein sequence ID" value="HIR40364.1"/>
    <property type="molecule type" value="Genomic_DNA"/>
</dbReference>
<sequence length="51" mass="5650">MKTFIKLVGIVAGGILLFKGIQVAVDYLVSTYSARYVRSEVDGLNDYHSQI</sequence>
<proteinExistence type="predicted"/>
<gene>
    <name evidence="1" type="ORF">IAB36_00840</name>
</gene>
<evidence type="ECO:0000313" key="1">
    <source>
        <dbReference type="EMBL" id="HIR40364.1"/>
    </source>
</evidence>
<protein>
    <submittedName>
        <fullName evidence="1">Uncharacterized protein</fullName>
    </submittedName>
</protein>